<dbReference type="PANTHER" id="PTHR33103">
    <property type="entry name" value="OS01G0153900 PROTEIN"/>
    <property type="match status" value="1"/>
</dbReference>
<gene>
    <name evidence="1" type="ORF">H0E87_016405</name>
</gene>
<protein>
    <recommendedName>
        <fullName evidence="3">DUF674 family protein</fullName>
    </recommendedName>
</protein>
<comment type="caution">
    <text evidence="1">The sequence shown here is derived from an EMBL/GenBank/DDBJ whole genome shotgun (WGS) entry which is preliminary data.</text>
</comment>
<dbReference type="EMBL" id="JACEGQ020000008">
    <property type="protein sequence ID" value="KAH8501600.1"/>
    <property type="molecule type" value="Genomic_DNA"/>
</dbReference>
<reference evidence="1" key="1">
    <citation type="journal article" date="2021" name="J. Hered.">
        <title>Genome Assembly of Salicaceae Populus deltoides (Eastern Cottonwood) I-69 Based on Nanopore Sequencing and Hi-C Technologies.</title>
        <authorList>
            <person name="Bai S."/>
            <person name="Wu H."/>
            <person name="Zhang J."/>
            <person name="Pan Z."/>
            <person name="Zhao W."/>
            <person name="Li Z."/>
            <person name="Tong C."/>
        </authorList>
    </citation>
    <scope>NUCLEOTIDE SEQUENCE</scope>
    <source>
        <tissue evidence="1">Leaf</tissue>
    </source>
</reference>
<dbReference type="Pfam" id="PF05056">
    <property type="entry name" value="DUF674"/>
    <property type="match status" value="1"/>
</dbReference>
<evidence type="ECO:0000313" key="2">
    <source>
        <dbReference type="Proteomes" id="UP000807159"/>
    </source>
</evidence>
<sequence length="232" mass="25504">MTEPDTKLSWKLLVDKNANKVLFAEAGKDFVDFLFNLLSLPVGTVIRLITNATMVGCIGNLYQSIENLNQTCMQHNQDKDLLLKPHVPNHVANVPILMPDTNQAERKLYMCVKQCRCTTGCKDAICATCRNPMCYEVKFVGENNSTADTTSEGGYVKGLVTYMVTDDLSVSPMSMISGVAQINKFNVRDFGALEERMAEFGINGSKAALTAVFLSKQEVKVDFIAGGDLSQL</sequence>
<organism evidence="1 2">
    <name type="scientific">Populus deltoides</name>
    <name type="common">Eastern poplar</name>
    <name type="synonym">Eastern cottonwood</name>
    <dbReference type="NCBI Taxonomy" id="3696"/>
    <lineage>
        <taxon>Eukaryota</taxon>
        <taxon>Viridiplantae</taxon>
        <taxon>Streptophyta</taxon>
        <taxon>Embryophyta</taxon>
        <taxon>Tracheophyta</taxon>
        <taxon>Spermatophyta</taxon>
        <taxon>Magnoliopsida</taxon>
        <taxon>eudicotyledons</taxon>
        <taxon>Gunneridae</taxon>
        <taxon>Pentapetalae</taxon>
        <taxon>rosids</taxon>
        <taxon>fabids</taxon>
        <taxon>Malpighiales</taxon>
        <taxon>Salicaceae</taxon>
        <taxon>Saliceae</taxon>
        <taxon>Populus</taxon>
    </lineage>
</organism>
<evidence type="ECO:0000313" key="1">
    <source>
        <dbReference type="EMBL" id="KAH8501600.1"/>
    </source>
</evidence>
<dbReference type="Proteomes" id="UP000807159">
    <property type="component" value="Chromosome 8"/>
</dbReference>
<keyword evidence="2" id="KW-1185">Reference proteome</keyword>
<evidence type="ECO:0008006" key="3">
    <source>
        <dbReference type="Google" id="ProtNLM"/>
    </source>
</evidence>
<proteinExistence type="predicted"/>
<name>A0A8T2Y969_POPDE</name>
<accession>A0A8T2Y969</accession>
<dbReference type="PANTHER" id="PTHR33103:SF19">
    <property type="entry name" value="OS09G0544700 PROTEIN"/>
    <property type="match status" value="1"/>
</dbReference>
<dbReference type="InterPro" id="IPR007750">
    <property type="entry name" value="DUF674"/>
</dbReference>
<dbReference type="AlphaFoldDB" id="A0A8T2Y969"/>